<feature type="signal peptide" evidence="1">
    <location>
        <begin position="1"/>
        <end position="19"/>
    </location>
</feature>
<evidence type="ECO:0000256" key="1">
    <source>
        <dbReference type="SAM" id="SignalP"/>
    </source>
</evidence>
<dbReference type="AlphaFoldDB" id="A0AAU8BS52"/>
<name>A0AAU8BS52_9VIBR</name>
<organism evidence="2">
    <name type="scientific">Vibrio chaetopteri</name>
    <dbReference type="NCBI Taxonomy" id="3016528"/>
    <lineage>
        <taxon>Bacteria</taxon>
        <taxon>Pseudomonadati</taxon>
        <taxon>Pseudomonadota</taxon>
        <taxon>Gammaproteobacteria</taxon>
        <taxon>Vibrionales</taxon>
        <taxon>Vibrionaceae</taxon>
        <taxon>Vibrio</taxon>
    </lineage>
</organism>
<protein>
    <submittedName>
        <fullName evidence="2">Chromosome partitioning protein ParA</fullName>
    </submittedName>
</protein>
<evidence type="ECO:0000313" key="2">
    <source>
        <dbReference type="EMBL" id="XCD18856.1"/>
    </source>
</evidence>
<dbReference type="EMBL" id="CP115921">
    <property type="protein sequence ID" value="XCD18856.1"/>
    <property type="molecule type" value="Genomic_DNA"/>
</dbReference>
<gene>
    <name evidence="2" type="ORF">PG915_19120</name>
</gene>
<feature type="chain" id="PRO_5043425868" evidence="1">
    <location>
        <begin position="20"/>
        <end position="321"/>
    </location>
</feature>
<sequence length="321" mass="36869">MKRLTLLTVSVILAGTVMLYVSGNTPSQVQDATPEKAEADTNNAVLITDSTSRVSAGRSALPMTRKKDGLTTSLEHYAHQLQSEKGKRLIDSLESFWRSCLSQSNCEDSLIALKQIITPNYFELTKNYPELSRLWQQRLGTLLFENEQSLISRIAQFKHQAKLVWGEWAEVLLSDEFAAYDFELNQQNLPLESPEQYREAFEVLLEASQEHDLGLNTDVAKFEKAVSSLPDIMNQDEKSAFIDELEHTYLSPAQSEEIRARERQVTTQQNMVRDYHVELNQLENSLSQQRKTDYAGLTDAQWQTLYQQKVSEFRHEFFDSF</sequence>
<accession>A0AAU8BS52</accession>
<keyword evidence="1" id="KW-0732">Signal</keyword>
<dbReference type="RefSeq" id="WP_353499996.1">
    <property type="nucleotide sequence ID" value="NZ_CP115921.1"/>
</dbReference>
<reference evidence="2" key="1">
    <citation type="submission" date="2023-01" db="EMBL/GenBank/DDBJ databases">
        <title>Vibrio sp. CB1-14 genome sequencing.</title>
        <authorList>
            <person name="Otstavnykh N."/>
            <person name="Isaeva M."/>
            <person name="Meleshko D."/>
        </authorList>
    </citation>
    <scope>NUCLEOTIDE SEQUENCE</scope>
    <source>
        <strain evidence="2">CB1-14</strain>
    </source>
</reference>
<dbReference type="KEGG" id="vck:PG915_19120"/>
<proteinExistence type="predicted"/>